<comment type="caution">
    <text evidence="1">The sequence shown here is derived from an EMBL/GenBank/DDBJ whole genome shotgun (WGS) entry which is preliminary data.</text>
</comment>
<keyword evidence="2" id="KW-1185">Reference proteome</keyword>
<evidence type="ECO:0000313" key="1">
    <source>
        <dbReference type="EMBL" id="GLB42624.1"/>
    </source>
</evidence>
<dbReference type="AlphaFoldDB" id="A0A9P3UPD2"/>
<proteinExistence type="predicted"/>
<name>A0A9P3UPD2_LYOSH</name>
<sequence>MRYIKTRTDFIRKVNDTTRCHCVFRGQSPSRTDIGANALRKRKGGGCDHECDEGRCDAHGSGFQTSICDCRGKDQLSALYANVHGPGGVLDDLRHDQGVISSPQRSEHGVIVKLIKRRGRWCGTHSPRWSLEPISMRPELEAMSGLAHAAYLKRLPAVGATKIDHIAAVTSNLQDRNSNQTGTDVGGQVAESVISALSPSSDKSVSKPAFIIWWRFLQVRSSLGKHVQAFGKDSRLMVMIIPVSGSYCTADIVSSSNTHGCLFQAERLDRLTSKLQLWLITITRNAAKLPMNSAPSPTLPQELINSIVESLPRDFDTLRACSVVSRSFRDPSQRLIFREANLLVPSGPDAGHDEEEPPKQSLYETLASSARLSSYVSDFVLRIANPSTSTAYSAPSPLQLDWETLQSELKSDILHLLRSPTLKRLELDQIRGFPLPAFRHCPQLLHLRMKSNNKRAVAFDTTSEPLPPSDSCTSQGSLKVLEVTSPVISQHLQVALAAPSSRLSLSSLLRYETLISSEEGIHHCGAILQLSAASLEEFVVDVGPSIRFEQQLELHKLHCLSRTRFRSMTYESLWYICDVLETVPEKSRTSTHGASSIIS</sequence>
<gene>
    <name evidence="1" type="ORF">LshimejAT787_1200730</name>
</gene>
<reference evidence="1" key="1">
    <citation type="submission" date="2022-07" db="EMBL/GenBank/DDBJ databases">
        <title>The genome of Lyophyllum shimeji provides insight into the initial evolution of ectomycorrhizal fungal genome.</title>
        <authorList>
            <person name="Kobayashi Y."/>
            <person name="Shibata T."/>
            <person name="Hirakawa H."/>
            <person name="Shigenobu S."/>
            <person name="Nishiyama T."/>
            <person name="Yamada A."/>
            <person name="Hasebe M."/>
            <person name="Kawaguchi M."/>
        </authorList>
    </citation>
    <scope>NUCLEOTIDE SEQUENCE</scope>
    <source>
        <strain evidence="1">AT787</strain>
    </source>
</reference>
<dbReference type="OrthoDB" id="3070253at2759"/>
<dbReference type="EMBL" id="BRPK01000012">
    <property type="protein sequence ID" value="GLB42624.1"/>
    <property type="molecule type" value="Genomic_DNA"/>
</dbReference>
<evidence type="ECO:0000313" key="2">
    <source>
        <dbReference type="Proteomes" id="UP001063166"/>
    </source>
</evidence>
<protein>
    <recommendedName>
        <fullName evidence="3">F-box domain-containing protein</fullName>
    </recommendedName>
</protein>
<evidence type="ECO:0008006" key="3">
    <source>
        <dbReference type="Google" id="ProtNLM"/>
    </source>
</evidence>
<dbReference type="Proteomes" id="UP001063166">
    <property type="component" value="Unassembled WGS sequence"/>
</dbReference>
<accession>A0A9P3UPD2</accession>
<organism evidence="1 2">
    <name type="scientific">Lyophyllum shimeji</name>
    <name type="common">Hon-shimeji</name>
    <name type="synonym">Tricholoma shimeji</name>
    <dbReference type="NCBI Taxonomy" id="47721"/>
    <lineage>
        <taxon>Eukaryota</taxon>
        <taxon>Fungi</taxon>
        <taxon>Dikarya</taxon>
        <taxon>Basidiomycota</taxon>
        <taxon>Agaricomycotina</taxon>
        <taxon>Agaricomycetes</taxon>
        <taxon>Agaricomycetidae</taxon>
        <taxon>Agaricales</taxon>
        <taxon>Tricholomatineae</taxon>
        <taxon>Lyophyllaceae</taxon>
        <taxon>Lyophyllum</taxon>
    </lineage>
</organism>